<feature type="domain" description="LysM" evidence="2">
    <location>
        <begin position="179"/>
        <end position="223"/>
    </location>
</feature>
<reference evidence="4" key="2">
    <citation type="submission" date="2025-08" db="UniProtKB">
        <authorList>
            <consortium name="RefSeq"/>
        </authorList>
    </citation>
    <scope>IDENTIFICATION</scope>
    <source>
        <tissue evidence="4">Leaves</tissue>
    </source>
</reference>
<dbReference type="AlphaFoldDB" id="A0A6P6UBT0"/>
<evidence type="ECO:0000313" key="4">
    <source>
        <dbReference type="RefSeq" id="XP_027087432.1"/>
    </source>
</evidence>
<keyword evidence="1" id="KW-0732">Signal</keyword>
<feature type="signal peptide" evidence="1">
    <location>
        <begin position="1"/>
        <end position="33"/>
    </location>
</feature>
<dbReference type="RefSeq" id="XP_027087432.1">
    <property type="nucleotide sequence ID" value="XM_027231631.2"/>
</dbReference>
<dbReference type="PANTHER" id="PTHR33734">
    <property type="entry name" value="LYSM DOMAIN-CONTAINING GPI-ANCHORED PROTEIN 2"/>
    <property type="match status" value="1"/>
</dbReference>
<keyword evidence="3" id="KW-1185">Reference proteome</keyword>
<dbReference type="InterPro" id="IPR036779">
    <property type="entry name" value="LysM_dom_sf"/>
</dbReference>
<gene>
    <name evidence="4" type="primary">LOC113708913</name>
</gene>
<organism evidence="3 4">
    <name type="scientific">Coffea arabica</name>
    <name type="common">Arabian coffee</name>
    <dbReference type="NCBI Taxonomy" id="13443"/>
    <lineage>
        <taxon>Eukaryota</taxon>
        <taxon>Viridiplantae</taxon>
        <taxon>Streptophyta</taxon>
        <taxon>Embryophyta</taxon>
        <taxon>Tracheophyta</taxon>
        <taxon>Spermatophyta</taxon>
        <taxon>Magnoliopsida</taxon>
        <taxon>eudicotyledons</taxon>
        <taxon>Gunneridae</taxon>
        <taxon>Pentapetalae</taxon>
        <taxon>asterids</taxon>
        <taxon>lamiids</taxon>
        <taxon>Gentianales</taxon>
        <taxon>Rubiaceae</taxon>
        <taxon>Ixoroideae</taxon>
        <taxon>Gardenieae complex</taxon>
        <taxon>Bertiereae - Coffeeae clade</taxon>
        <taxon>Coffeeae</taxon>
        <taxon>Coffea</taxon>
    </lineage>
</organism>
<dbReference type="PROSITE" id="PS51782">
    <property type="entry name" value="LYSM"/>
    <property type="match status" value="2"/>
</dbReference>
<dbReference type="OrthoDB" id="2107166at2759"/>
<reference evidence="3" key="1">
    <citation type="journal article" date="2025" name="Foods">
        <title>Unveiling the Microbial Signatures of Arabica Coffee Cherries: Insights into Ripeness Specific Diversity, Functional Traits, and Implications for Quality and Safety.</title>
        <authorList>
            <consortium name="RefSeq"/>
            <person name="Tenea G.N."/>
            <person name="Cifuentes V."/>
            <person name="Reyes P."/>
            <person name="Cevallos-Vallejos M."/>
        </authorList>
    </citation>
    <scope>NUCLEOTIDE SEQUENCE [LARGE SCALE GENOMIC DNA]</scope>
</reference>
<dbReference type="GeneID" id="113708913"/>
<dbReference type="Proteomes" id="UP001652660">
    <property type="component" value="Chromosome 9c"/>
</dbReference>
<feature type="chain" id="PRO_5027857694" evidence="1">
    <location>
        <begin position="34"/>
        <end position="365"/>
    </location>
</feature>
<sequence>MDYRSSRGRALLRGLSLVCSVGVLFVIFSSAAAEPFQCNSSGTCDALVDYVLPNSTTLSRVQTLFNVKNLTSILGANNLPLSTPPQRTFPANQTLKIPFACICTKGATGKSNKLPIYTVVPNDFLYHIAAEVFSGLVTSQQIQATNNISNANLIYAGQKLWIPLPCSCDQVDGQMVVHYGYAVPARSSVDGIAQQYNTTADVLLRLNGLASPNDLKAGAILDVPLKACASMVSNTSLDYPLLVPNGTYTLTATNCVKCNCDAANNWTLNCEPSQIKSSVWSSCPSMQCQGTDNLYLGNTTSSSCSRSTCAYAGYYNNRTISTTTALDSTCPASNNNSSAMSMQGSWKRNLWLFVLVQVLVLCVWI</sequence>
<evidence type="ECO:0000256" key="1">
    <source>
        <dbReference type="SAM" id="SignalP"/>
    </source>
</evidence>
<name>A0A6P6UBT0_COFAR</name>
<dbReference type="Pfam" id="PF01476">
    <property type="entry name" value="LysM"/>
    <property type="match status" value="2"/>
</dbReference>
<dbReference type="Gene3D" id="3.10.350.10">
    <property type="entry name" value="LysM domain"/>
    <property type="match status" value="2"/>
</dbReference>
<feature type="domain" description="LysM" evidence="2">
    <location>
        <begin position="115"/>
        <end position="162"/>
    </location>
</feature>
<protein>
    <submittedName>
        <fullName evidence="4">LysM domain-containing GPI-anchored protein 2</fullName>
    </submittedName>
</protein>
<accession>A0A6P6UBT0</accession>
<dbReference type="InterPro" id="IPR018392">
    <property type="entry name" value="LysM"/>
</dbReference>
<dbReference type="SMART" id="SM00257">
    <property type="entry name" value="LysM"/>
    <property type="match status" value="2"/>
</dbReference>
<dbReference type="PANTHER" id="PTHR33734:SF11">
    <property type="entry name" value="LYSM DOMAIN-CONTAINING GPI-ANCHORED PROTEIN 2"/>
    <property type="match status" value="1"/>
</dbReference>
<proteinExistence type="predicted"/>
<evidence type="ECO:0000313" key="3">
    <source>
        <dbReference type="Proteomes" id="UP001652660"/>
    </source>
</evidence>
<dbReference type="CDD" id="cd00118">
    <property type="entry name" value="LysM"/>
    <property type="match status" value="2"/>
</dbReference>
<dbReference type="SUPFAM" id="SSF54106">
    <property type="entry name" value="LysM domain"/>
    <property type="match status" value="2"/>
</dbReference>
<evidence type="ECO:0000259" key="2">
    <source>
        <dbReference type="PROSITE" id="PS51782"/>
    </source>
</evidence>